<keyword evidence="1" id="KW-0732">Signal</keyword>
<feature type="chain" id="PRO_5045595871" description="Secreted protein" evidence="1">
    <location>
        <begin position="21"/>
        <end position="83"/>
    </location>
</feature>
<evidence type="ECO:0000313" key="2">
    <source>
        <dbReference type="EMBL" id="KAL0474828.1"/>
    </source>
</evidence>
<feature type="signal peptide" evidence="1">
    <location>
        <begin position="1"/>
        <end position="20"/>
    </location>
</feature>
<evidence type="ECO:0008006" key="4">
    <source>
        <dbReference type="Google" id="ProtNLM"/>
    </source>
</evidence>
<evidence type="ECO:0000256" key="1">
    <source>
        <dbReference type="SAM" id="SignalP"/>
    </source>
</evidence>
<sequence length="83" mass="9794">MTWVLGHICCWMGWDWVCHSMYTHTTRSRSGILSEWFINKLTYSVPYRVVEEKKHQDDHIALVLQSVNKPVHVYNNVNTGCRS</sequence>
<dbReference type="EMBL" id="JAVLET010000001">
    <property type="protein sequence ID" value="KAL0474828.1"/>
    <property type="molecule type" value="Genomic_DNA"/>
</dbReference>
<keyword evidence="3" id="KW-1185">Reference proteome</keyword>
<evidence type="ECO:0000313" key="3">
    <source>
        <dbReference type="Proteomes" id="UP001451303"/>
    </source>
</evidence>
<accession>A0ABR3DSH5</accession>
<proteinExistence type="predicted"/>
<comment type="caution">
    <text evidence="2">The sequence shown here is derived from an EMBL/GenBank/DDBJ whole genome shotgun (WGS) entry which is preliminary data.</text>
</comment>
<organism evidence="2 3">
    <name type="scientific">Neurospora intermedia</name>
    <dbReference type="NCBI Taxonomy" id="5142"/>
    <lineage>
        <taxon>Eukaryota</taxon>
        <taxon>Fungi</taxon>
        <taxon>Dikarya</taxon>
        <taxon>Ascomycota</taxon>
        <taxon>Pezizomycotina</taxon>
        <taxon>Sordariomycetes</taxon>
        <taxon>Sordariomycetidae</taxon>
        <taxon>Sordariales</taxon>
        <taxon>Sordariaceae</taxon>
        <taxon>Neurospora</taxon>
    </lineage>
</organism>
<reference evidence="2 3" key="1">
    <citation type="submission" date="2023-09" db="EMBL/GenBank/DDBJ databases">
        <title>Multi-omics analysis of a traditional fermented food reveals byproduct-associated fungal strains for waste-to-food upcycling.</title>
        <authorList>
            <consortium name="Lawrence Berkeley National Laboratory"/>
            <person name="Rekdal V.M."/>
            <person name="Villalobos-Escobedo J.M."/>
            <person name="Rodriguez-Valeron N."/>
            <person name="Garcia M.O."/>
            <person name="Vasquez D.P."/>
            <person name="Damayanti I."/>
            <person name="Sorensen P.M."/>
            <person name="Baidoo E.E."/>
            <person name="De Carvalho A.C."/>
            <person name="Riley R."/>
            <person name="Lipzen A."/>
            <person name="He G."/>
            <person name="Yan M."/>
            <person name="Haridas S."/>
            <person name="Daum C."/>
            <person name="Yoshinaga Y."/>
            <person name="Ng V."/>
            <person name="Grigoriev I.V."/>
            <person name="Munk R."/>
            <person name="Nuraida L."/>
            <person name="Wijaya C.H."/>
            <person name="Morales P.-C."/>
            <person name="Keasling J.D."/>
        </authorList>
    </citation>
    <scope>NUCLEOTIDE SEQUENCE [LARGE SCALE GENOMIC DNA]</scope>
    <source>
        <strain evidence="2 3">FGSC 2613</strain>
    </source>
</reference>
<protein>
    <recommendedName>
        <fullName evidence="4">Secreted protein</fullName>
    </recommendedName>
</protein>
<dbReference type="Proteomes" id="UP001451303">
    <property type="component" value="Unassembled WGS sequence"/>
</dbReference>
<name>A0ABR3DSH5_NEUIN</name>
<gene>
    <name evidence="2" type="ORF">QR685DRAFT_24213</name>
</gene>